<feature type="transmembrane region" description="Helical" evidence="7">
    <location>
        <begin position="30"/>
        <end position="49"/>
    </location>
</feature>
<keyword evidence="9" id="KW-1185">Reference proteome</keyword>
<keyword evidence="3 7" id="KW-1003">Cell membrane</keyword>
<evidence type="ECO:0000256" key="5">
    <source>
        <dbReference type="ARBA" id="ARBA00022989"/>
    </source>
</evidence>
<comment type="function">
    <text evidence="7">Required for formation of the rod structure of the flagellar apparatus. Together with FliI and FliH, may constitute the export apparatus of flagellin.</text>
</comment>
<dbReference type="PANTHER" id="PTHR30161">
    <property type="entry name" value="FLAGELLAR EXPORT PROTEIN, MEMBRANE FLHA SUBUNIT-RELATED"/>
    <property type="match status" value="1"/>
</dbReference>
<keyword evidence="8" id="KW-0969">Cilium</keyword>
<comment type="similarity">
    <text evidence="2 7">Belongs to the FHIPEP (flagella/HR/invasion proteins export pore) family.</text>
</comment>
<dbReference type="Proteomes" id="UP000282930">
    <property type="component" value="Chromosome"/>
</dbReference>
<evidence type="ECO:0000256" key="7">
    <source>
        <dbReference type="RuleBase" id="RU364093"/>
    </source>
</evidence>
<evidence type="ECO:0000256" key="4">
    <source>
        <dbReference type="ARBA" id="ARBA00022692"/>
    </source>
</evidence>
<dbReference type="EMBL" id="CP034791">
    <property type="protein sequence ID" value="AZT89773.1"/>
    <property type="molecule type" value="Genomic_DNA"/>
</dbReference>
<keyword evidence="7" id="KW-0813">Transport</keyword>
<keyword evidence="6 7" id="KW-0472">Membrane</keyword>
<dbReference type="Gene3D" id="3.40.30.60">
    <property type="entry name" value="FHIPEP family, domain 1"/>
    <property type="match status" value="1"/>
</dbReference>
<dbReference type="InterPro" id="IPR042193">
    <property type="entry name" value="FHIPEP_3"/>
</dbReference>
<evidence type="ECO:0000256" key="3">
    <source>
        <dbReference type="ARBA" id="ARBA00022475"/>
    </source>
</evidence>
<feature type="transmembrane region" description="Helical" evidence="7">
    <location>
        <begin position="6"/>
        <end position="23"/>
    </location>
</feature>
<dbReference type="GO" id="GO:0005886">
    <property type="term" value="C:plasma membrane"/>
    <property type="evidence" value="ECO:0007669"/>
    <property type="project" value="UniProtKB-SubCell"/>
</dbReference>
<evidence type="ECO:0000313" key="8">
    <source>
        <dbReference type="EMBL" id="AZT89773.1"/>
    </source>
</evidence>
<dbReference type="Pfam" id="PF00771">
    <property type="entry name" value="FHIPEP"/>
    <property type="match status" value="1"/>
</dbReference>
<feature type="transmembrane region" description="Helical" evidence="7">
    <location>
        <begin position="272"/>
        <end position="297"/>
    </location>
</feature>
<dbReference type="RefSeq" id="WP_127351362.1">
    <property type="nucleotide sequence ID" value="NZ_CP034791.1"/>
</dbReference>
<keyword evidence="7" id="KW-1005">Bacterial flagellum biogenesis</keyword>
<dbReference type="Gene3D" id="3.40.50.12790">
    <property type="entry name" value="FHIPEP family, domain 4"/>
    <property type="match status" value="1"/>
</dbReference>
<evidence type="ECO:0000313" key="9">
    <source>
        <dbReference type="Proteomes" id="UP000282930"/>
    </source>
</evidence>
<dbReference type="GO" id="GO:0009306">
    <property type="term" value="P:protein secretion"/>
    <property type="evidence" value="ECO:0007669"/>
    <property type="project" value="InterPro"/>
</dbReference>
<dbReference type="InterPro" id="IPR001712">
    <property type="entry name" value="T3SS_FHIPEP"/>
</dbReference>
<evidence type="ECO:0000256" key="6">
    <source>
        <dbReference type="ARBA" id="ARBA00023136"/>
    </source>
</evidence>
<keyword evidence="7" id="KW-1006">Bacterial flagellum protein export</keyword>
<name>A0A3T0D475_9FIRM</name>
<feature type="transmembrane region" description="Helical" evidence="7">
    <location>
        <begin position="93"/>
        <end position="120"/>
    </location>
</feature>
<feature type="transmembrane region" description="Helical" evidence="7">
    <location>
        <begin position="189"/>
        <end position="210"/>
    </location>
</feature>
<dbReference type="InterPro" id="IPR042196">
    <property type="entry name" value="FHIPEP_4"/>
</dbReference>
<protein>
    <recommendedName>
        <fullName evidence="7">Flagellar biosynthesis protein FlhA</fullName>
    </recommendedName>
</protein>
<accession>A0A3T0D475</accession>
<feature type="transmembrane region" description="Helical" evidence="7">
    <location>
        <begin position="55"/>
        <end position="72"/>
    </location>
</feature>
<dbReference type="InterPro" id="IPR042194">
    <property type="entry name" value="FHIPEP_1"/>
</dbReference>
<dbReference type="GO" id="GO:0044780">
    <property type="term" value="P:bacterial-type flagellum assembly"/>
    <property type="evidence" value="ECO:0007669"/>
    <property type="project" value="InterPro"/>
</dbReference>
<evidence type="ECO:0000256" key="2">
    <source>
        <dbReference type="ARBA" id="ARBA00008835"/>
    </source>
</evidence>
<reference evidence="8 9" key="1">
    <citation type="submission" date="2018-12" db="EMBL/GenBank/DDBJ databases">
        <title>Genome sequence from the cellulolytic species, Caldicellulosiruptor changbaiensis.</title>
        <authorList>
            <person name="Blumer-Schuette S.E."/>
            <person name="Mendoza C."/>
        </authorList>
    </citation>
    <scope>NUCLEOTIDE SEQUENCE [LARGE SCALE GENOMIC DNA]</scope>
    <source>
        <strain evidence="8 9">CBS-Z</strain>
    </source>
</reference>
<dbReference type="PRINTS" id="PR00949">
    <property type="entry name" value="TYPE3IMAPROT"/>
</dbReference>
<keyword evidence="8" id="KW-0282">Flagellum</keyword>
<organism evidence="8 9">
    <name type="scientific">Caldicellulosiruptor changbaiensis</name>
    <dbReference type="NCBI Taxonomy" id="1222016"/>
    <lineage>
        <taxon>Bacteria</taxon>
        <taxon>Bacillati</taxon>
        <taxon>Bacillota</taxon>
        <taxon>Bacillota incertae sedis</taxon>
        <taxon>Caldicellulosiruptorales</taxon>
        <taxon>Caldicellulosiruptoraceae</taxon>
        <taxon>Caldicellulosiruptor</taxon>
    </lineage>
</organism>
<evidence type="ECO:0000256" key="1">
    <source>
        <dbReference type="ARBA" id="ARBA00004651"/>
    </source>
</evidence>
<dbReference type="NCBIfam" id="TIGR01398">
    <property type="entry name" value="FlhA"/>
    <property type="match status" value="1"/>
</dbReference>
<sequence>MNFKGATLSIFAIVIILAMILPIPPSLLDVLIAVNLALALVIFLNSINIKEALDFSVFPSLLLFTTLLRLSLNISTTRQILTGQGENVRIVYTFGNFVIGGNIVVGVIIFFIIIIIQFIVITRGAERVSEVAARFTLDAMPGKQMAVDADLNAGIITEEEAKIRRSKIQKEADFYGAMDGASKFVKGDAIAAILITFINALGGLIIGVAMRGEDVTEAIQKYLLLSVGDGIAAQIPALLISTATGIVVTKAADESKLSDNLIRQLFEYHPRVLYTVGAILAVLALIPTMPKLSLFVLSGTMISMGVRMNSSLRKMETIEEEKSEQKEVEELRKPENVMNLLYVDPIEVEFGYGIIPLADKEQGGDLLERVVMIRRQLALELGIIVPTIRLRDNISLKPYEYRINIKGVEVARAELMSDSLLAINPGFVTEEIQGIPTKEPAFGLDSIWIPSSMKEKAEMAGYTVVDLPSVIATHLTEIVRRYAHELLTRQDVQKLIDNVKETNPVLVDELIPKLMTVGEVQKVLANLLKERISIRDMVTILETLADYAPTTKDVDILTEYVRQAMARYITKKYVSGNTLEAVALSPEVEETIMNSIQKTEQGSFINLAPDYIQRLINNLSNILEKLLGTSSQPIVVCSPIVRIYFRRLIENIFPDVIVLSYNEILPNVQIKTVGMVEV</sequence>
<dbReference type="PIRSF" id="PIRSF005419">
    <property type="entry name" value="FlhA"/>
    <property type="match status" value="1"/>
</dbReference>
<proteinExistence type="inferred from homology"/>
<gene>
    <name evidence="7 8" type="primary">flhA</name>
    <name evidence="8" type="ORF">ELD05_03395</name>
</gene>
<keyword evidence="4 7" id="KW-0812">Transmembrane</keyword>
<dbReference type="KEGG" id="ccha:ELD05_03395"/>
<dbReference type="PANTHER" id="PTHR30161:SF1">
    <property type="entry name" value="FLAGELLAR BIOSYNTHESIS PROTEIN FLHA-RELATED"/>
    <property type="match status" value="1"/>
</dbReference>
<keyword evidence="7" id="KW-0653">Protein transport</keyword>
<dbReference type="InterPro" id="IPR006301">
    <property type="entry name" value="FlhA"/>
</dbReference>
<feature type="transmembrane region" description="Helical" evidence="7">
    <location>
        <begin position="222"/>
        <end position="252"/>
    </location>
</feature>
<dbReference type="AlphaFoldDB" id="A0A3T0D475"/>
<comment type="subcellular location">
    <subcellularLocation>
        <location evidence="1 7">Cell membrane</location>
        <topology evidence="1 7">Multi-pass membrane protein</topology>
    </subcellularLocation>
</comment>
<dbReference type="Gene3D" id="1.10.8.540">
    <property type="entry name" value="FHIPEP family, domain 3"/>
    <property type="match status" value="1"/>
</dbReference>
<keyword evidence="8" id="KW-0966">Cell projection</keyword>
<keyword evidence="5 7" id="KW-1133">Transmembrane helix</keyword>